<dbReference type="Proteomes" id="UP000359050">
    <property type="component" value="Genome"/>
</dbReference>
<evidence type="ECO:0000313" key="2">
    <source>
        <dbReference type="EMBL" id="QGH79458.1"/>
    </source>
</evidence>
<gene>
    <name evidence="2" type="primary">148</name>
    <name evidence="2" type="ORF">SEA_LIMPID_148</name>
</gene>
<organism evidence="2 3">
    <name type="scientific">Streptomyces phage Limpid</name>
    <dbReference type="NCBI Taxonomy" id="2653770"/>
    <lineage>
        <taxon>Viruses</taxon>
        <taxon>Duplodnaviria</taxon>
        <taxon>Heunggongvirae</taxon>
        <taxon>Uroviricota</taxon>
        <taxon>Caudoviricetes</taxon>
        <taxon>Stanwilliamsviridae</taxon>
        <taxon>Loccivirinae</taxon>
        <taxon>Annadreamyvirus</taxon>
        <taxon>Annadreamyvirus annadreamy</taxon>
    </lineage>
</organism>
<name>A0A5Q2WNN2_9CAUD</name>
<accession>A0A5Q2WNN2</accession>
<dbReference type="EMBL" id="MN369754">
    <property type="protein sequence ID" value="QGH79458.1"/>
    <property type="molecule type" value="Genomic_DNA"/>
</dbReference>
<evidence type="ECO:0000313" key="3">
    <source>
        <dbReference type="Proteomes" id="UP000359050"/>
    </source>
</evidence>
<feature type="compositionally biased region" description="Low complexity" evidence="1">
    <location>
        <begin position="1"/>
        <end position="10"/>
    </location>
</feature>
<evidence type="ECO:0000256" key="1">
    <source>
        <dbReference type="SAM" id="MobiDB-lite"/>
    </source>
</evidence>
<sequence>MGYKFGQGSKVKSKKSGKESTVRMRDDSHPKGNRYILANGEELYENEVTTPDPPAKKKGFFRR</sequence>
<proteinExistence type="predicted"/>
<reference evidence="2 3" key="1">
    <citation type="submission" date="2019-08" db="EMBL/GenBank/DDBJ databases">
        <authorList>
            <person name="Anderson K.N."/>
            <person name="Nick C.D."/>
            <person name="Roberts T.L."/>
            <person name="Webster M."/>
            <person name="Summerhill K.A."/>
            <person name="Layton S.R."/>
            <person name="Smith B.R."/>
            <person name="Hughes L.E."/>
            <person name="Garlena R.A."/>
            <person name="Russell D.A."/>
            <person name="Pope W.H."/>
            <person name="Jacobs-Sera D."/>
            <person name="Hatfull G.F."/>
        </authorList>
    </citation>
    <scope>NUCLEOTIDE SEQUENCE [LARGE SCALE GENOMIC DNA]</scope>
</reference>
<feature type="region of interest" description="Disordered" evidence="1">
    <location>
        <begin position="1"/>
        <end position="63"/>
    </location>
</feature>
<feature type="compositionally biased region" description="Basic and acidic residues" evidence="1">
    <location>
        <begin position="16"/>
        <end position="30"/>
    </location>
</feature>
<protein>
    <submittedName>
        <fullName evidence="2">Uncharacterized protein</fullName>
    </submittedName>
</protein>